<keyword evidence="2" id="KW-0560">Oxidoreductase</keyword>
<organism evidence="2 3">
    <name type="scientific">Proteus mirabilis</name>
    <dbReference type="NCBI Taxonomy" id="584"/>
    <lineage>
        <taxon>Bacteria</taxon>
        <taxon>Pseudomonadati</taxon>
        <taxon>Pseudomonadota</taxon>
        <taxon>Gammaproteobacteria</taxon>
        <taxon>Enterobacterales</taxon>
        <taxon>Morganellaceae</taxon>
        <taxon>Proteus</taxon>
    </lineage>
</organism>
<reference evidence="2 3" key="1">
    <citation type="submission" date="2018-06" db="EMBL/GenBank/DDBJ databases">
        <authorList>
            <consortium name="Pathogen Informatics"/>
            <person name="Doyle S."/>
        </authorList>
    </citation>
    <scope>NUCLEOTIDE SEQUENCE [LARGE SCALE GENOMIC DNA]</scope>
    <source>
        <strain evidence="2 3">NCTC11938</strain>
    </source>
</reference>
<name>A0A379GES2_PROMI</name>
<dbReference type="Proteomes" id="UP000254191">
    <property type="component" value="Unassembled WGS sequence"/>
</dbReference>
<dbReference type="InterPro" id="IPR041621">
    <property type="entry name" value="PDH_E1_M"/>
</dbReference>
<keyword evidence="2" id="KW-0670">Pyruvate</keyword>
<evidence type="ECO:0000259" key="1">
    <source>
        <dbReference type="Pfam" id="PF17831"/>
    </source>
</evidence>
<accession>A0A379GES2</accession>
<dbReference type="AlphaFoldDB" id="A0A379GES2"/>
<evidence type="ECO:0000313" key="2">
    <source>
        <dbReference type="EMBL" id="SUC39499.1"/>
    </source>
</evidence>
<sequence length="174" mass="20118">MDGVKHFRDRFNIPVSDEKVAELPYITFDKDSEEYKYLHARRQELEGYLPARRTRFDEKLEIPTLEDFSQLLEEQSKEISTTIAFVRALNVMLKNKSIKDRLVPIIADEARTFGMEGLFRQIGIYSPNGQQYTPQDREQVAYYKEDVKGQILQEGINELGAGASWLGGCNILQH</sequence>
<dbReference type="Gene3D" id="3.40.50.970">
    <property type="match status" value="2"/>
</dbReference>
<dbReference type="EMBL" id="UGTS01000006">
    <property type="protein sequence ID" value="SUC39499.1"/>
    <property type="molecule type" value="Genomic_DNA"/>
</dbReference>
<proteinExistence type="predicted"/>
<gene>
    <name evidence="2" type="primary">aceE_2</name>
    <name evidence="2" type="ORF">NCTC11938_03787</name>
</gene>
<protein>
    <submittedName>
        <fullName evidence="2">Pyruvate dehydrogenase subunit E1</fullName>
        <ecNumber evidence="2">1.2.4.1</ecNumber>
    </submittedName>
</protein>
<dbReference type="InterPro" id="IPR051157">
    <property type="entry name" value="PDH/Transketolase"/>
</dbReference>
<evidence type="ECO:0000313" key="3">
    <source>
        <dbReference type="Proteomes" id="UP000254191"/>
    </source>
</evidence>
<dbReference type="PANTHER" id="PTHR43825">
    <property type="entry name" value="PYRUVATE DEHYDROGENASE E1 COMPONENT"/>
    <property type="match status" value="1"/>
</dbReference>
<dbReference type="Pfam" id="PF17831">
    <property type="entry name" value="PDH_E1_M"/>
    <property type="match status" value="1"/>
</dbReference>
<dbReference type="InterPro" id="IPR029061">
    <property type="entry name" value="THDP-binding"/>
</dbReference>
<dbReference type="PANTHER" id="PTHR43825:SF3">
    <property type="entry name" value="PYRUVATE DEHYDROGENASE E1 COMPONENT"/>
    <property type="match status" value="1"/>
</dbReference>
<dbReference type="EC" id="1.2.4.1" evidence="2"/>
<dbReference type="SUPFAM" id="SSF52518">
    <property type="entry name" value="Thiamin diphosphate-binding fold (THDP-binding)"/>
    <property type="match status" value="2"/>
</dbReference>
<feature type="domain" description="Pyruvate dehydrogenase E1 component middle" evidence="1">
    <location>
        <begin position="60"/>
        <end position="167"/>
    </location>
</feature>
<dbReference type="GO" id="GO:0004739">
    <property type="term" value="F:pyruvate dehydrogenase (acetyl-transferring) activity"/>
    <property type="evidence" value="ECO:0007669"/>
    <property type="project" value="UniProtKB-EC"/>
</dbReference>